<dbReference type="Proteomes" id="UP000195402">
    <property type="component" value="Unassembled WGS sequence"/>
</dbReference>
<dbReference type="SMART" id="SM00320">
    <property type="entry name" value="WD40"/>
    <property type="match status" value="1"/>
</dbReference>
<dbReference type="AlphaFoldDB" id="A0A200PTU1"/>
<reference evidence="1 2" key="1">
    <citation type="journal article" date="2017" name="Mol. Plant">
        <title>The Genome of Medicinal Plant Macleaya cordata Provides New Insights into Benzylisoquinoline Alkaloids Metabolism.</title>
        <authorList>
            <person name="Liu X."/>
            <person name="Liu Y."/>
            <person name="Huang P."/>
            <person name="Ma Y."/>
            <person name="Qing Z."/>
            <person name="Tang Q."/>
            <person name="Cao H."/>
            <person name="Cheng P."/>
            <person name="Zheng Y."/>
            <person name="Yuan Z."/>
            <person name="Zhou Y."/>
            <person name="Liu J."/>
            <person name="Tang Z."/>
            <person name="Zhuo Y."/>
            <person name="Zhang Y."/>
            <person name="Yu L."/>
            <person name="Huang J."/>
            <person name="Yang P."/>
            <person name="Peng Q."/>
            <person name="Zhang J."/>
            <person name="Jiang W."/>
            <person name="Zhang Z."/>
            <person name="Lin K."/>
            <person name="Ro D.K."/>
            <person name="Chen X."/>
            <person name="Xiong X."/>
            <person name="Shang Y."/>
            <person name="Huang S."/>
            <person name="Zeng J."/>
        </authorList>
    </citation>
    <scope>NUCLEOTIDE SEQUENCE [LARGE SCALE GENOMIC DNA]</scope>
    <source>
        <strain evidence="2">cv. BLH2017</strain>
        <tissue evidence="1">Root</tissue>
    </source>
</reference>
<dbReference type="EMBL" id="MVGT01004040">
    <property type="protein sequence ID" value="OVA01602.1"/>
    <property type="molecule type" value="Genomic_DNA"/>
</dbReference>
<dbReference type="InterPro" id="IPR001680">
    <property type="entry name" value="WD40_rpt"/>
</dbReference>
<protein>
    <submittedName>
        <fullName evidence="1">WD40 repeat</fullName>
    </submittedName>
</protein>
<dbReference type="InParanoid" id="A0A200PTU1"/>
<dbReference type="GO" id="GO:0003714">
    <property type="term" value="F:transcription corepressor activity"/>
    <property type="evidence" value="ECO:0007669"/>
    <property type="project" value="InterPro"/>
</dbReference>
<name>A0A200PTU1_MACCD</name>
<dbReference type="PANTHER" id="PTHR44376">
    <property type="entry name" value="TRANSCRIPTIONAL REGULATOR OF FILAMENTOUS GROWTH FLO8"/>
    <property type="match status" value="1"/>
</dbReference>
<dbReference type="SUPFAM" id="SSF50978">
    <property type="entry name" value="WD40 repeat-like"/>
    <property type="match status" value="1"/>
</dbReference>
<dbReference type="PANTHER" id="PTHR44376:SF9">
    <property type="entry name" value="TRANSCRIPTIONAL COREPRESSOR LEUNIG_HOMOLOG"/>
    <property type="match status" value="1"/>
</dbReference>
<dbReference type="Pfam" id="PF00400">
    <property type="entry name" value="WD40"/>
    <property type="match status" value="1"/>
</dbReference>
<organism evidence="1 2">
    <name type="scientific">Macleaya cordata</name>
    <name type="common">Five-seeded plume-poppy</name>
    <name type="synonym">Bocconia cordata</name>
    <dbReference type="NCBI Taxonomy" id="56857"/>
    <lineage>
        <taxon>Eukaryota</taxon>
        <taxon>Viridiplantae</taxon>
        <taxon>Streptophyta</taxon>
        <taxon>Embryophyta</taxon>
        <taxon>Tracheophyta</taxon>
        <taxon>Spermatophyta</taxon>
        <taxon>Magnoliopsida</taxon>
        <taxon>Ranunculales</taxon>
        <taxon>Papaveraceae</taxon>
        <taxon>Papaveroideae</taxon>
        <taxon>Macleaya</taxon>
    </lineage>
</organism>
<evidence type="ECO:0000313" key="2">
    <source>
        <dbReference type="Proteomes" id="UP000195402"/>
    </source>
</evidence>
<dbReference type="InterPro" id="IPR015943">
    <property type="entry name" value="WD40/YVTN_repeat-like_dom_sf"/>
</dbReference>
<dbReference type="OrthoDB" id="5600002at2759"/>
<keyword evidence="2" id="KW-1185">Reference proteome</keyword>
<dbReference type="OMA" id="SNEKRFH"/>
<dbReference type="InterPro" id="IPR036322">
    <property type="entry name" value="WD40_repeat_dom_sf"/>
</dbReference>
<comment type="caution">
    <text evidence="1">The sequence shown here is derived from an EMBL/GenBank/DDBJ whole genome shotgun (WGS) entry which is preliminary data.</text>
</comment>
<evidence type="ECO:0000313" key="1">
    <source>
        <dbReference type="EMBL" id="OVA01602.1"/>
    </source>
</evidence>
<sequence>MEQGGTAQVRFQPRIGHLLAAAAESVVSIFDVETDRQTHSLQGHLTVVHSVCWDVNGDYLASVSYKSVRVWSLASGECIHELSSNEKRFHSNET</sequence>
<gene>
    <name evidence="1" type="ORF">BVC80_9073g35</name>
</gene>
<proteinExistence type="predicted"/>
<accession>A0A200PTU1</accession>
<dbReference type="InterPro" id="IPR044716">
    <property type="entry name" value="LEUNIG-like"/>
</dbReference>
<dbReference type="Gene3D" id="2.130.10.10">
    <property type="entry name" value="YVTN repeat-like/Quinoprotein amine dehydrogenase"/>
    <property type="match status" value="1"/>
</dbReference>
<dbReference type="STRING" id="56857.A0A200PTU1"/>